<evidence type="ECO:0000313" key="9">
    <source>
        <dbReference type="Proteomes" id="UP001551482"/>
    </source>
</evidence>
<feature type="transmembrane region" description="Helical" evidence="7">
    <location>
        <begin position="6"/>
        <end position="28"/>
    </location>
</feature>
<feature type="region of interest" description="Disordered" evidence="6">
    <location>
        <begin position="305"/>
        <end position="349"/>
    </location>
</feature>
<evidence type="ECO:0000256" key="6">
    <source>
        <dbReference type="SAM" id="MobiDB-lite"/>
    </source>
</evidence>
<dbReference type="Proteomes" id="UP001551482">
    <property type="component" value="Unassembled WGS sequence"/>
</dbReference>
<dbReference type="EMBL" id="JBEZFP010000115">
    <property type="protein sequence ID" value="MEU8138241.1"/>
    <property type="molecule type" value="Genomic_DNA"/>
</dbReference>
<sequence>MFGWYPEPLFLAGSIAAVLFYGAGVWRLRSRGDKWPIGRTLAWLAGVGTVLLSTSSGVAVYGTALFSVHMVQHMILSMLSPILLLLGAPITLALRSIRPARKGADGKAGRGPREILLTVLHSRFAAVMSSPGVTLPLFIASLYVLYFTPLFDLAMGNMWGHRWMTFHFLAVGLLFFWPIMGIDPAPRKHGYVMKMLELFAGMPFHAFFGVAVMMSSSLIVDSFEQPPPSWGTDVLADQQMGGGIAWAFGEVPTVIVLLVIFSQWMSSEERLARRKDRAADRDGDAELDAYNAYLTRLAGGATPAAATDAGVHADADGEGDAGQDTETVPSAPSASSASSANSSSSRRQG</sequence>
<keyword evidence="5 7" id="KW-0472">Membrane</keyword>
<feature type="transmembrane region" description="Helical" evidence="7">
    <location>
        <begin position="74"/>
        <end position="94"/>
    </location>
</feature>
<feature type="transmembrane region" description="Helical" evidence="7">
    <location>
        <begin position="240"/>
        <end position="265"/>
    </location>
</feature>
<dbReference type="InterPro" id="IPR019108">
    <property type="entry name" value="Caa3_assmbl_CtaG-rel"/>
</dbReference>
<evidence type="ECO:0000313" key="8">
    <source>
        <dbReference type="EMBL" id="MEU8138241.1"/>
    </source>
</evidence>
<gene>
    <name evidence="8" type="ORF">AB0C36_32630</name>
</gene>
<dbReference type="Pfam" id="PF09678">
    <property type="entry name" value="Caa3_CtaG"/>
    <property type="match status" value="1"/>
</dbReference>
<feature type="transmembrane region" description="Helical" evidence="7">
    <location>
        <begin position="115"/>
        <end position="146"/>
    </location>
</feature>
<keyword evidence="4 7" id="KW-1133">Transmembrane helix</keyword>
<accession>A0ABV3DR58</accession>
<keyword evidence="9" id="KW-1185">Reference proteome</keyword>
<keyword evidence="3 7" id="KW-0812">Transmembrane</keyword>
<comment type="caution">
    <text evidence="8">The sequence shown here is derived from an EMBL/GenBank/DDBJ whole genome shotgun (WGS) entry which is preliminary data.</text>
</comment>
<evidence type="ECO:0000256" key="5">
    <source>
        <dbReference type="ARBA" id="ARBA00023136"/>
    </source>
</evidence>
<evidence type="ECO:0000256" key="2">
    <source>
        <dbReference type="ARBA" id="ARBA00022475"/>
    </source>
</evidence>
<feature type="transmembrane region" description="Helical" evidence="7">
    <location>
        <begin position="198"/>
        <end position="220"/>
    </location>
</feature>
<evidence type="ECO:0000256" key="7">
    <source>
        <dbReference type="SAM" id="Phobius"/>
    </source>
</evidence>
<evidence type="ECO:0000256" key="1">
    <source>
        <dbReference type="ARBA" id="ARBA00004651"/>
    </source>
</evidence>
<protein>
    <submittedName>
        <fullName evidence="8">Cytochrome c oxidase assembly protein</fullName>
    </submittedName>
</protein>
<name>A0ABV3DR58_9ACTN</name>
<evidence type="ECO:0000256" key="3">
    <source>
        <dbReference type="ARBA" id="ARBA00022692"/>
    </source>
</evidence>
<reference evidence="8 9" key="1">
    <citation type="submission" date="2024-06" db="EMBL/GenBank/DDBJ databases">
        <title>The Natural Products Discovery Center: Release of the First 8490 Sequenced Strains for Exploring Actinobacteria Biosynthetic Diversity.</title>
        <authorList>
            <person name="Kalkreuter E."/>
            <person name="Kautsar S.A."/>
            <person name="Yang D."/>
            <person name="Bader C.D."/>
            <person name="Teijaro C.N."/>
            <person name="Fluegel L."/>
            <person name="Davis C.M."/>
            <person name="Simpson J.R."/>
            <person name="Lauterbach L."/>
            <person name="Steele A.D."/>
            <person name="Gui C."/>
            <person name="Meng S."/>
            <person name="Li G."/>
            <person name="Viehrig K."/>
            <person name="Ye F."/>
            <person name="Su P."/>
            <person name="Kiefer A.F."/>
            <person name="Nichols A."/>
            <person name="Cepeda A.J."/>
            <person name="Yan W."/>
            <person name="Fan B."/>
            <person name="Jiang Y."/>
            <person name="Adhikari A."/>
            <person name="Zheng C.-J."/>
            <person name="Schuster L."/>
            <person name="Cowan T.M."/>
            <person name="Smanski M.J."/>
            <person name="Chevrette M.G."/>
            <person name="De Carvalho L.P.S."/>
            <person name="Shen B."/>
        </authorList>
    </citation>
    <scope>NUCLEOTIDE SEQUENCE [LARGE SCALE GENOMIC DNA]</scope>
    <source>
        <strain evidence="8 9">NPDC048946</strain>
    </source>
</reference>
<feature type="transmembrane region" description="Helical" evidence="7">
    <location>
        <begin position="166"/>
        <end position="186"/>
    </location>
</feature>
<feature type="compositionally biased region" description="Low complexity" evidence="6">
    <location>
        <begin position="329"/>
        <end position="349"/>
    </location>
</feature>
<keyword evidence="2" id="KW-1003">Cell membrane</keyword>
<organism evidence="8 9">
    <name type="scientific">Streptodolium elevatio</name>
    <dbReference type="NCBI Taxonomy" id="3157996"/>
    <lineage>
        <taxon>Bacteria</taxon>
        <taxon>Bacillati</taxon>
        <taxon>Actinomycetota</taxon>
        <taxon>Actinomycetes</taxon>
        <taxon>Kitasatosporales</taxon>
        <taxon>Streptomycetaceae</taxon>
        <taxon>Streptodolium</taxon>
    </lineage>
</organism>
<evidence type="ECO:0000256" key="4">
    <source>
        <dbReference type="ARBA" id="ARBA00022989"/>
    </source>
</evidence>
<comment type="subcellular location">
    <subcellularLocation>
        <location evidence="1">Cell membrane</location>
        <topology evidence="1">Multi-pass membrane protein</topology>
    </subcellularLocation>
</comment>
<feature type="transmembrane region" description="Helical" evidence="7">
    <location>
        <begin position="40"/>
        <end position="62"/>
    </location>
</feature>
<proteinExistence type="predicted"/>